<dbReference type="InterPro" id="IPR001127">
    <property type="entry name" value="PTS_EIIA_1_perm"/>
</dbReference>
<comment type="similarity">
    <text evidence="2">In the N-terminal section; belongs to the sodium:galactoside symporter (TC 2.A.2) family.</text>
</comment>
<dbReference type="SUPFAM" id="SSF51261">
    <property type="entry name" value="Duplicated hybrid motif"/>
    <property type="match status" value="1"/>
</dbReference>
<feature type="transmembrane region" description="Helical" evidence="12">
    <location>
        <begin position="318"/>
        <end position="336"/>
    </location>
</feature>
<evidence type="ECO:0000256" key="9">
    <source>
        <dbReference type="ARBA" id="ARBA00022847"/>
    </source>
</evidence>
<dbReference type="InterPro" id="IPR018043">
    <property type="entry name" value="Na/Gal_symport_CS"/>
</dbReference>
<keyword evidence="6" id="KW-0762">Sugar transport</keyword>
<keyword evidence="3" id="KW-0813">Transport</keyword>
<feature type="transmembrane region" description="Helical" evidence="12">
    <location>
        <begin position="253"/>
        <end position="279"/>
    </location>
</feature>
<dbReference type="PROSITE" id="PS00371">
    <property type="entry name" value="PTS_EIIA_TYPE_1_HIS"/>
    <property type="match status" value="1"/>
</dbReference>
<dbReference type="InterPro" id="IPR001927">
    <property type="entry name" value="Na/Gal_symport"/>
</dbReference>
<dbReference type="CDD" id="cd17332">
    <property type="entry name" value="MFS_MelB_like"/>
    <property type="match status" value="1"/>
</dbReference>
<dbReference type="Proteomes" id="UP001213083">
    <property type="component" value="Unassembled WGS sequence"/>
</dbReference>
<dbReference type="NCBIfam" id="TIGR00792">
    <property type="entry name" value="gph"/>
    <property type="match status" value="1"/>
</dbReference>
<evidence type="ECO:0000256" key="10">
    <source>
        <dbReference type="ARBA" id="ARBA00022989"/>
    </source>
</evidence>
<dbReference type="InterPro" id="IPR036259">
    <property type="entry name" value="MFS_trans_sf"/>
</dbReference>
<dbReference type="InterPro" id="IPR011055">
    <property type="entry name" value="Dup_hybrid_motif"/>
</dbReference>
<evidence type="ECO:0000256" key="12">
    <source>
        <dbReference type="SAM" id="Phobius"/>
    </source>
</evidence>
<dbReference type="SUPFAM" id="SSF103473">
    <property type="entry name" value="MFS general substrate transporter"/>
    <property type="match status" value="1"/>
</dbReference>
<keyword evidence="11 12" id="KW-0472">Membrane</keyword>
<dbReference type="NCBIfam" id="TIGR00830">
    <property type="entry name" value="PTBA"/>
    <property type="match status" value="1"/>
</dbReference>
<dbReference type="RefSeq" id="WP_236149067.1">
    <property type="nucleotide sequence ID" value="NZ_BNIJ01000001.1"/>
</dbReference>
<keyword evidence="9" id="KW-0769">Symport</keyword>
<evidence type="ECO:0000256" key="7">
    <source>
        <dbReference type="ARBA" id="ARBA00022679"/>
    </source>
</evidence>
<evidence type="ECO:0000313" key="15">
    <source>
        <dbReference type="Proteomes" id="UP001213083"/>
    </source>
</evidence>
<feature type="transmembrane region" description="Helical" evidence="12">
    <location>
        <begin position="166"/>
        <end position="189"/>
    </location>
</feature>
<dbReference type="Pfam" id="PF13347">
    <property type="entry name" value="MFS_2"/>
    <property type="match status" value="1"/>
</dbReference>
<dbReference type="PANTHER" id="PTHR11328:SF24">
    <property type="entry name" value="MAJOR FACILITATOR SUPERFAMILY (MFS) PROFILE DOMAIN-CONTAINING PROTEIN"/>
    <property type="match status" value="1"/>
</dbReference>
<feature type="transmembrane region" description="Helical" evidence="12">
    <location>
        <begin position="55"/>
        <end position="73"/>
    </location>
</feature>
<dbReference type="InterPro" id="IPR039672">
    <property type="entry name" value="MFS_2"/>
</dbReference>
<keyword evidence="4" id="KW-1003">Cell membrane</keyword>
<dbReference type="Pfam" id="PF00358">
    <property type="entry name" value="PTS_EIIA_1"/>
    <property type="match status" value="1"/>
</dbReference>
<organism evidence="14 15">
    <name type="scientific">Lactobacillus delbrueckii</name>
    <dbReference type="NCBI Taxonomy" id="1584"/>
    <lineage>
        <taxon>Bacteria</taxon>
        <taxon>Bacillati</taxon>
        <taxon>Bacillota</taxon>
        <taxon>Bacilli</taxon>
        <taxon>Lactobacillales</taxon>
        <taxon>Lactobacillaceae</taxon>
        <taxon>Lactobacillus</taxon>
    </lineage>
</organism>
<reference evidence="14 15" key="1">
    <citation type="submission" date="2023-01" db="EMBL/GenBank/DDBJ databases">
        <title>Sequencing of the bacterial strains from artisanal fermented milk Matsoni.</title>
        <authorList>
            <person name="Rozman V."/>
            <person name="Accetto T."/>
            <person name="Bogovic Matijasic B."/>
        </authorList>
    </citation>
    <scope>NUCLEOTIDE SEQUENCE [LARGE SCALE GENOMIC DNA]</scope>
    <source>
        <strain evidence="15">lbl143</strain>
    </source>
</reference>
<keyword evidence="7" id="KW-0808">Transferase</keyword>
<proteinExistence type="inferred from homology"/>
<dbReference type="GO" id="GO:0016740">
    <property type="term" value="F:transferase activity"/>
    <property type="evidence" value="ECO:0007669"/>
    <property type="project" value="UniProtKB-KW"/>
</dbReference>
<dbReference type="Gene3D" id="1.20.1250.20">
    <property type="entry name" value="MFS general substrate transporter like domains"/>
    <property type="match status" value="2"/>
</dbReference>
<evidence type="ECO:0000256" key="5">
    <source>
        <dbReference type="ARBA" id="ARBA00022553"/>
    </source>
</evidence>
<feature type="transmembrane region" description="Helical" evidence="12">
    <location>
        <begin position="429"/>
        <end position="448"/>
    </location>
</feature>
<dbReference type="FunFam" id="2.70.70.10:FF:000001">
    <property type="entry name" value="PTS system glucose-specific IIA component"/>
    <property type="match status" value="1"/>
</dbReference>
<dbReference type="Gene3D" id="2.70.70.10">
    <property type="entry name" value="Glucose Permease (Domain IIA)"/>
    <property type="match status" value="1"/>
</dbReference>
<dbReference type="GO" id="GO:0015293">
    <property type="term" value="F:symporter activity"/>
    <property type="evidence" value="ECO:0007669"/>
    <property type="project" value="UniProtKB-KW"/>
</dbReference>
<feature type="transmembrane region" description="Helical" evidence="12">
    <location>
        <begin position="122"/>
        <end position="141"/>
    </location>
</feature>
<evidence type="ECO:0000256" key="6">
    <source>
        <dbReference type="ARBA" id="ARBA00022597"/>
    </source>
</evidence>
<accession>A0ABD4W1B7</accession>
<protein>
    <submittedName>
        <fullName evidence="14">Glycoside-pentoside-hexuronide (GPH):cation symporter</fullName>
    </submittedName>
</protein>
<evidence type="ECO:0000256" key="4">
    <source>
        <dbReference type="ARBA" id="ARBA00022475"/>
    </source>
</evidence>
<feature type="domain" description="PTS EIIA type-1" evidence="13">
    <location>
        <begin position="509"/>
        <end position="613"/>
    </location>
</feature>
<sequence length="640" mass="69219">MNEDSNKKLTVRERLAYSFGAFGNDAFYGLMSGWLVVFITSHLFNTGDKATDAKMVSIVTILMAVIRIIELFIDPFIGNAIDKTKTKWGHFRPWIVAGGSVSAIFLLILFSTMGDLYKKSPVGYIIVFAILYIVMQLFYAFKDTGFWSMMPSLTLDSRDREKTATWARVGSTLGGGLLGILVMPAVVAFSATKTTNGDTRGWFIFAAIVCTIAFLSAWAVGLNNREVTSDIRKNTEDTSLKGVFKILSGNDQLLSVAIAYLCYGIAVNVTGSLEIYYFTYISGQAQAFSIMSTINVIMGVIASAVFAPISKKYSRKAMFVTALCLMLVGLGIFAIAGKSVPLAILACVVFGMPQQLVFLVVLMTITDSVEYGQLKLGHRDESLTLSVRPLIDKFGGAISNGVVGQVAVIAGMTTGATAASITAADQVKFKIAMLLLPAIFLILSMIIFSKKVILTDQKHTEIVAELEATWGQQFENEDSETEAAEVKGNGTVLTTPVSGELLQLEDSSDPNFASGKMGKGFAIKPNDGRVYAPFDGEVAAAFATRHAIGLKSKDGLTVLIHIGIDTAKLNGTGFVQYVVQGQEVKKGQELIEFWDPTIKQHGLDDTVLVTVVNSKDYQKLAVTEKFGKTVAAGDPIMEIE</sequence>
<feature type="transmembrane region" description="Helical" evidence="12">
    <location>
        <begin position="94"/>
        <end position="110"/>
    </location>
</feature>
<feature type="transmembrane region" description="Helical" evidence="12">
    <location>
        <begin position="21"/>
        <end position="43"/>
    </location>
</feature>
<feature type="transmembrane region" description="Helical" evidence="12">
    <location>
        <begin position="201"/>
        <end position="222"/>
    </location>
</feature>
<evidence type="ECO:0000256" key="11">
    <source>
        <dbReference type="ARBA" id="ARBA00023136"/>
    </source>
</evidence>
<feature type="transmembrane region" description="Helical" evidence="12">
    <location>
        <begin position="285"/>
        <end position="306"/>
    </location>
</feature>
<feature type="transmembrane region" description="Helical" evidence="12">
    <location>
        <begin position="402"/>
        <end position="423"/>
    </location>
</feature>
<dbReference type="AlphaFoldDB" id="A0ABD4W1B7"/>
<dbReference type="EMBL" id="JAQIEV010000011">
    <property type="protein sequence ID" value="MDA3782403.1"/>
    <property type="molecule type" value="Genomic_DNA"/>
</dbReference>
<dbReference type="PROSITE" id="PS00872">
    <property type="entry name" value="NA_GALACTOSIDE_SYMP"/>
    <property type="match status" value="1"/>
</dbReference>
<keyword evidence="5" id="KW-0597">Phosphoprotein</keyword>
<evidence type="ECO:0000256" key="3">
    <source>
        <dbReference type="ARBA" id="ARBA00022448"/>
    </source>
</evidence>
<evidence type="ECO:0000256" key="2">
    <source>
        <dbReference type="ARBA" id="ARBA00007724"/>
    </source>
</evidence>
<comment type="caution">
    <text evidence="14">The sequence shown here is derived from an EMBL/GenBank/DDBJ whole genome shotgun (WGS) entry which is preliminary data.</text>
</comment>
<feature type="transmembrane region" description="Helical" evidence="12">
    <location>
        <begin position="342"/>
        <end position="365"/>
    </location>
</feature>
<keyword evidence="8 12" id="KW-0812">Transmembrane</keyword>
<comment type="subcellular location">
    <subcellularLocation>
        <location evidence="1">Cell membrane</location>
        <topology evidence="1">Multi-pass membrane protein</topology>
    </subcellularLocation>
</comment>
<evidence type="ECO:0000259" key="13">
    <source>
        <dbReference type="PROSITE" id="PS51093"/>
    </source>
</evidence>
<dbReference type="PROSITE" id="PS51093">
    <property type="entry name" value="PTS_EIIA_TYPE_1"/>
    <property type="match status" value="1"/>
</dbReference>
<keyword evidence="10 12" id="KW-1133">Transmembrane helix</keyword>
<dbReference type="PANTHER" id="PTHR11328">
    <property type="entry name" value="MAJOR FACILITATOR SUPERFAMILY DOMAIN-CONTAINING PROTEIN"/>
    <property type="match status" value="1"/>
</dbReference>
<evidence type="ECO:0000256" key="1">
    <source>
        <dbReference type="ARBA" id="ARBA00004651"/>
    </source>
</evidence>
<evidence type="ECO:0000313" key="14">
    <source>
        <dbReference type="EMBL" id="MDA3782403.1"/>
    </source>
</evidence>
<evidence type="ECO:0000256" key="8">
    <source>
        <dbReference type="ARBA" id="ARBA00022692"/>
    </source>
</evidence>
<name>A0ABD4W1B7_9LACO</name>
<gene>
    <name evidence="14" type="ORF">PF593_04465</name>
</gene>
<dbReference type="GO" id="GO:0005886">
    <property type="term" value="C:plasma membrane"/>
    <property type="evidence" value="ECO:0007669"/>
    <property type="project" value="UniProtKB-SubCell"/>
</dbReference>